<evidence type="ECO:0000256" key="1">
    <source>
        <dbReference type="SAM" id="MobiDB-lite"/>
    </source>
</evidence>
<evidence type="ECO:0000313" key="2">
    <source>
        <dbReference type="EMBL" id="MBA1159015.1"/>
    </source>
</evidence>
<dbReference type="RefSeq" id="WP_181054596.1">
    <property type="nucleotide sequence ID" value="NZ_JACDXJ010000002.1"/>
</dbReference>
<reference evidence="2 3" key="1">
    <citation type="submission" date="2020-07" db="EMBL/GenBank/DDBJ databases">
        <title>Draft genome and description of Microvirga mediterraneensis Marseille-Q2068 sp. nov.</title>
        <authorList>
            <person name="Boxberger M."/>
        </authorList>
    </citation>
    <scope>NUCLEOTIDE SEQUENCE [LARGE SCALE GENOMIC DNA]</scope>
    <source>
        <strain evidence="2 3">Marseille-Q2068</strain>
    </source>
</reference>
<accession>A0A838BVX5</accession>
<dbReference type="EMBL" id="JACDXJ010000002">
    <property type="protein sequence ID" value="MBA1159015.1"/>
    <property type="molecule type" value="Genomic_DNA"/>
</dbReference>
<gene>
    <name evidence="2" type="ORF">H0S73_23255</name>
</gene>
<dbReference type="AlphaFoldDB" id="A0A838BVX5"/>
<proteinExistence type="predicted"/>
<protein>
    <submittedName>
        <fullName evidence="2">Uncharacterized protein</fullName>
    </submittedName>
</protein>
<keyword evidence="3" id="KW-1185">Reference proteome</keyword>
<dbReference type="Proteomes" id="UP000572984">
    <property type="component" value="Unassembled WGS sequence"/>
</dbReference>
<name>A0A838BVX5_9HYPH</name>
<sequence length="126" mass="14190">MNSPDQPSRVIATHSDQRSGIPQNTPLLGAVFSELSRHLGDTYSSSLLLQSAQRLIDITEGKHRQTAIRDPPARPDYFSRNVASALRSNPWTIACFEQRSLAHCDDDELTHEATERIKRICQDQHP</sequence>
<feature type="region of interest" description="Disordered" evidence="1">
    <location>
        <begin position="1"/>
        <end position="24"/>
    </location>
</feature>
<organism evidence="2 3">
    <name type="scientific">Microvirga mediterraneensis</name>
    <dbReference type="NCBI Taxonomy" id="2754695"/>
    <lineage>
        <taxon>Bacteria</taxon>
        <taxon>Pseudomonadati</taxon>
        <taxon>Pseudomonadota</taxon>
        <taxon>Alphaproteobacteria</taxon>
        <taxon>Hyphomicrobiales</taxon>
        <taxon>Methylobacteriaceae</taxon>
        <taxon>Microvirga</taxon>
    </lineage>
</organism>
<comment type="caution">
    <text evidence="2">The sequence shown here is derived from an EMBL/GenBank/DDBJ whole genome shotgun (WGS) entry which is preliminary data.</text>
</comment>
<evidence type="ECO:0000313" key="3">
    <source>
        <dbReference type="Proteomes" id="UP000572984"/>
    </source>
</evidence>